<dbReference type="Pfam" id="PF01381">
    <property type="entry name" value="HTH_3"/>
    <property type="match status" value="1"/>
</dbReference>
<reference evidence="2 3" key="1">
    <citation type="submission" date="2024-10" db="EMBL/GenBank/DDBJ databases">
        <title>The Natural Products Discovery Center: Release of the First 8490 Sequenced Strains for Exploring Actinobacteria Biosynthetic Diversity.</title>
        <authorList>
            <person name="Kalkreuter E."/>
            <person name="Kautsar S.A."/>
            <person name="Yang D."/>
            <person name="Bader C.D."/>
            <person name="Teijaro C.N."/>
            <person name="Fluegel L."/>
            <person name="Davis C.M."/>
            <person name="Simpson J.R."/>
            <person name="Lauterbach L."/>
            <person name="Steele A.D."/>
            <person name="Gui C."/>
            <person name="Meng S."/>
            <person name="Li G."/>
            <person name="Viehrig K."/>
            <person name="Ye F."/>
            <person name="Su P."/>
            <person name="Kiefer A.F."/>
            <person name="Nichols A."/>
            <person name="Cepeda A.J."/>
            <person name="Yan W."/>
            <person name="Fan B."/>
            <person name="Jiang Y."/>
            <person name="Adhikari A."/>
            <person name="Zheng C.-J."/>
            <person name="Schuster L."/>
            <person name="Cowan T.M."/>
            <person name="Smanski M.J."/>
            <person name="Chevrette M.G."/>
            <person name="De Carvalho L.P.S."/>
            <person name="Shen B."/>
        </authorList>
    </citation>
    <scope>NUCLEOTIDE SEQUENCE [LARGE SCALE GENOMIC DNA]</scope>
    <source>
        <strain evidence="2 3">NPDC007147</strain>
    </source>
</reference>
<accession>A0ABW6KKF7</accession>
<dbReference type="RefSeq" id="WP_388342172.1">
    <property type="nucleotide sequence ID" value="NZ_JBIAFJ010000001.1"/>
</dbReference>
<feature type="domain" description="HTH cro/C1-type" evidence="1">
    <location>
        <begin position="63"/>
        <end position="93"/>
    </location>
</feature>
<dbReference type="Proteomes" id="UP001601197">
    <property type="component" value="Unassembled WGS sequence"/>
</dbReference>
<evidence type="ECO:0000313" key="3">
    <source>
        <dbReference type="Proteomes" id="UP001601197"/>
    </source>
</evidence>
<dbReference type="SUPFAM" id="SSF47413">
    <property type="entry name" value="lambda repressor-like DNA-binding domains"/>
    <property type="match status" value="1"/>
</dbReference>
<evidence type="ECO:0000259" key="1">
    <source>
        <dbReference type="PROSITE" id="PS50943"/>
    </source>
</evidence>
<dbReference type="InterPro" id="IPR010982">
    <property type="entry name" value="Lambda_DNA-bd_dom_sf"/>
</dbReference>
<keyword evidence="3" id="KW-1185">Reference proteome</keyword>
<dbReference type="Gene3D" id="1.10.260.40">
    <property type="entry name" value="lambda repressor-like DNA-binding domains"/>
    <property type="match status" value="1"/>
</dbReference>
<comment type="caution">
    <text evidence="2">The sequence shown here is derived from an EMBL/GenBank/DDBJ whole genome shotgun (WGS) entry which is preliminary data.</text>
</comment>
<proteinExistence type="predicted"/>
<sequence length="116" mass="12384">MHLWAFCGQPERRGGRRGHNCKSGPAGIGTARNIEAARLACHLTQWQLAARCTALGRPMTNIAVSRTERGRRRCDVDDLVAIAGALGVSPSALLPQWTAHGAASQTFNRIQGALLG</sequence>
<protein>
    <submittedName>
        <fullName evidence="2">Helix-turn-helix domain-containing protein</fullName>
    </submittedName>
</protein>
<dbReference type="EMBL" id="JBIAFJ010000001">
    <property type="protein sequence ID" value="MFE9168291.1"/>
    <property type="molecule type" value="Genomic_DNA"/>
</dbReference>
<dbReference type="InterPro" id="IPR001387">
    <property type="entry name" value="Cro/C1-type_HTH"/>
</dbReference>
<dbReference type="CDD" id="cd00093">
    <property type="entry name" value="HTH_XRE"/>
    <property type="match status" value="1"/>
</dbReference>
<gene>
    <name evidence="2" type="ORF">ACFYNZ_01990</name>
</gene>
<name>A0ABW6KKF7_9ACTN</name>
<organism evidence="2 3">
    <name type="scientific">Streptomyces kebangsaanensis</name>
    <dbReference type="NCBI Taxonomy" id="864058"/>
    <lineage>
        <taxon>Bacteria</taxon>
        <taxon>Bacillati</taxon>
        <taxon>Actinomycetota</taxon>
        <taxon>Actinomycetes</taxon>
        <taxon>Kitasatosporales</taxon>
        <taxon>Streptomycetaceae</taxon>
        <taxon>Streptomyces</taxon>
    </lineage>
</organism>
<evidence type="ECO:0000313" key="2">
    <source>
        <dbReference type="EMBL" id="MFE9168291.1"/>
    </source>
</evidence>
<dbReference type="SMART" id="SM00530">
    <property type="entry name" value="HTH_XRE"/>
    <property type="match status" value="1"/>
</dbReference>
<dbReference type="PROSITE" id="PS50943">
    <property type="entry name" value="HTH_CROC1"/>
    <property type="match status" value="1"/>
</dbReference>